<accession>A0A6N1VIP6</accession>
<dbReference type="Pfam" id="PF25954">
    <property type="entry name" value="Beta-barrel_RND_2"/>
    <property type="match status" value="1"/>
</dbReference>
<organism evidence="9 10">
    <name type="scientific">Oricola thermophila</name>
    <dbReference type="NCBI Taxonomy" id="2742145"/>
    <lineage>
        <taxon>Bacteria</taxon>
        <taxon>Pseudomonadati</taxon>
        <taxon>Pseudomonadota</taxon>
        <taxon>Alphaproteobacteria</taxon>
        <taxon>Hyphomicrobiales</taxon>
        <taxon>Ahrensiaceae</taxon>
        <taxon>Oricola</taxon>
    </lineage>
</organism>
<dbReference type="PANTHER" id="PTHR30469:SF11">
    <property type="entry name" value="BLL4320 PROTEIN"/>
    <property type="match status" value="1"/>
</dbReference>
<dbReference type="AlphaFoldDB" id="A0A6N1VIP6"/>
<proteinExistence type="inferred from homology"/>
<keyword evidence="3" id="KW-0813">Transport</keyword>
<evidence type="ECO:0000259" key="7">
    <source>
        <dbReference type="Pfam" id="PF25954"/>
    </source>
</evidence>
<evidence type="ECO:0000313" key="10">
    <source>
        <dbReference type="Proteomes" id="UP000509367"/>
    </source>
</evidence>
<dbReference type="FunFam" id="2.40.30.170:FF:000010">
    <property type="entry name" value="Efflux RND transporter periplasmic adaptor subunit"/>
    <property type="match status" value="1"/>
</dbReference>
<dbReference type="InterPro" id="IPR058792">
    <property type="entry name" value="Beta-barrel_RND_2"/>
</dbReference>
<comment type="similarity">
    <text evidence="2">Belongs to the membrane fusion protein (MFP) (TC 8.A.1) family.</text>
</comment>
<dbReference type="RefSeq" id="WP_175276740.1">
    <property type="nucleotide sequence ID" value="NZ_CP054836.1"/>
</dbReference>
<evidence type="ECO:0000313" key="9">
    <source>
        <dbReference type="EMBL" id="QKV18847.1"/>
    </source>
</evidence>
<dbReference type="Gene3D" id="2.40.30.170">
    <property type="match status" value="1"/>
</dbReference>
<dbReference type="InterPro" id="IPR006143">
    <property type="entry name" value="RND_pump_MFP"/>
</dbReference>
<name>A0A6N1VIP6_9HYPH</name>
<feature type="region of interest" description="Disordered" evidence="5">
    <location>
        <begin position="46"/>
        <end position="66"/>
    </location>
</feature>
<dbReference type="GO" id="GO:0015562">
    <property type="term" value="F:efflux transmembrane transporter activity"/>
    <property type="evidence" value="ECO:0007669"/>
    <property type="project" value="TreeGrafter"/>
</dbReference>
<dbReference type="NCBIfam" id="TIGR01730">
    <property type="entry name" value="RND_mfp"/>
    <property type="match status" value="1"/>
</dbReference>
<evidence type="ECO:0000256" key="1">
    <source>
        <dbReference type="ARBA" id="ARBA00004196"/>
    </source>
</evidence>
<evidence type="ECO:0000256" key="5">
    <source>
        <dbReference type="SAM" id="MobiDB-lite"/>
    </source>
</evidence>
<dbReference type="KEGG" id="orm:HTY61_10485"/>
<sequence>MKAWKQLLVSAGLVAVAFVGWAKFYPGADAVLARHGIDWFSTASTDAASQSGVPGQRPGGAPGRRGSFGGALVVTEKAEIGVVNDRLTAIGTGQPVRTVSIRPLVAGQIVDIPVASGAHVEAGDVILRLDSKEQELDVERARLTLDDAERKVARLESLFAQRAVSSVDLDTARSELSEARVALRSAELALERRTVTAPIGGSLGILAVNVGDYVTTQTDVATIDDRSQILVDFYVPERFAARMQVGKEVVATAIARPGDRFEGEVIAVDNRVDEASRTLRVQARIPNENDLLRAGMSFEVTLRFEGETFPSVDPLAIQWDSSGSYVWRVGQGGKAERVDVAIIQRNADRVLVKADLAEGDVIVTEGVQSVRPGGTVRIVGSAPGEGGDEKRPAGAPQRGAGS</sequence>
<gene>
    <name evidence="9" type="ORF">HTY61_10485</name>
</gene>
<keyword evidence="4" id="KW-0175">Coiled coil</keyword>
<protein>
    <submittedName>
        <fullName evidence="9">Efflux RND transporter periplasmic adaptor subunit</fullName>
    </submittedName>
</protein>
<feature type="domain" description="Multidrug resistance protein MdtA-like C-terminal permuted SH3" evidence="8">
    <location>
        <begin position="316"/>
        <end position="368"/>
    </location>
</feature>
<dbReference type="PANTHER" id="PTHR30469">
    <property type="entry name" value="MULTIDRUG RESISTANCE PROTEIN MDTA"/>
    <property type="match status" value="1"/>
</dbReference>
<feature type="coiled-coil region" evidence="4">
    <location>
        <begin position="131"/>
        <end position="189"/>
    </location>
</feature>
<keyword evidence="10" id="KW-1185">Reference proteome</keyword>
<feature type="region of interest" description="Disordered" evidence="5">
    <location>
        <begin position="375"/>
        <end position="402"/>
    </location>
</feature>
<dbReference type="SUPFAM" id="SSF111369">
    <property type="entry name" value="HlyD-like secretion proteins"/>
    <property type="match status" value="1"/>
</dbReference>
<dbReference type="GO" id="GO:1990281">
    <property type="term" value="C:efflux pump complex"/>
    <property type="evidence" value="ECO:0007669"/>
    <property type="project" value="TreeGrafter"/>
</dbReference>
<dbReference type="InterPro" id="IPR058625">
    <property type="entry name" value="MdtA-like_BSH"/>
</dbReference>
<comment type="subcellular location">
    <subcellularLocation>
        <location evidence="1">Cell envelope</location>
    </subcellularLocation>
</comment>
<evidence type="ECO:0000256" key="2">
    <source>
        <dbReference type="ARBA" id="ARBA00009477"/>
    </source>
</evidence>
<evidence type="ECO:0000256" key="3">
    <source>
        <dbReference type="ARBA" id="ARBA00022448"/>
    </source>
</evidence>
<evidence type="ECO:0000256" key="4">
    <source>
        <dbReference type="SAM" id="Coils"/>
    </source>
</evidence>
<dbReference type="Gene3D" id="2.40.50.100">
    <property type="match status" value="1"/>
</dbReference>
<dbReference type="InterPro" id="IPR058627">
    <property type="entry name" value="MdtA-like_C"/>
</dbReference>
<evidence type="ECO:0000259" key="8">
    <source>
        <dbReference type="Pfam" id="PF25967"/>
    </source>
</evidence>
<dbReference type="Gene3D" id="1.10.287.470">
    <property type="entry name" value="Helix hairpin bin"/>
    <property type="match status" value="1"/>
</dbReference>
<feature type="domain" description="CusB-like beta-barrel" evidence="7">
    <location>
        <begin position="231"/>
        <end position="303"/>
    </location>
</feature>
<dbReference type="Pfam" id="PF25917">
    <property type="entry name" value="BSH_RND"/>
    <property type="match status" value="1"/>
</dbReference>
<dbReference type="Pfam" id="PF25967">
    <property type="entry name" value="RND-MFP_C"/>
    <property type="match status" value="1"/>
</dbReference>
<dbReference type="Proteomes" id="UP000509367">
    <property type="component" value="Chromosome"/>
</dbReference>
<feature type="domain" description="Multidrug resistance protein MdtA-like barrel-sandwich hybrid" evidence="6">
    <location>
        <begin position="97"/>
        <end position="219"/>
    </location>
</feature>
<dbReference type="Gene3D" id="2.40.420.20">
    <property type="match status" value="1"/>
</dbReference>
<evidence type="ECO:0000259" key="6">
    <source>
        <dbReference type="Pfam" id="PF25917"/>
    </source>
</evidence>
<reference evidence="9 10" key="1">
    <citation type="submission" date="2020-06" db="EMBL/GenBank/DDBJ databases">
        <title>Oricola thermophila sp. nov. isolated from a tidal sediments.</title>
        <authorList>
            <person name="Kwon K.K."/>
            <person name="Yang S.-H."/>
            <person name="Park M.-J."/>
        </authorList>
    </citation>
    <scope>NUCLEOTIDE SEQUENCE [LARGE SCALE GENOMIC DNA]</scope>
    <source>
        <strain evidence="9 10">MEBiC13590</strain>
    </source>
</reference>
<dbReference type="EMBL" id="CP054836">
    <property type="protein sequence ID" value="QKV18847.1"/>
    <property type="molecule type" value="Genomic_DNA"/>
</dbReference>
<feature type="compositionally biased region" description="Gly residues" evidence="5">
    <location>
        <begin position="57"/>
        <end position="66"/>
    </location>
</feature>